<keyword evidence="1" id="KW-1133">Transmembrane helix</keyword>
<evidence type="ECO:0000313" key="2">
    <source>
        <dbReference type="EMBL" id="RCW45350.1"/>
    </source>
</evidence>
<keyword evidence="3" id="KW-1185">Reference proteome</keyword>
<sequence>MGDGRTEERTSGRARSWLQGLVGRGRDPLERFGLSSDALLLIVKSVVAATLGWLIAEVVLNAPSSTFAPFSAVLMLHATVSRSVNHSFGFAAAMTGGVALAGALVPLLGPSLGTFALLVLLASLLGRWRKLGSQGVQVTVAAMFSYAAFFQADSGPSSWLHLASIAGLVVLGCFIGVGTNLVIVPPLRYRTAEHSVRILAQQLCGLLGDIAACLRAGHHDSNQVDAWWDRANELQNTVAQARSSVEDAAETLRLNPRRLLLRQNPSFAGHRRTVSSLERATEQLRSLTRAFSDISRTGHLDDAQQAFLRSYADVLDAAAAATRVLGELHTYADLRQDNDLDHHIHQGRTAHQYLNDHINAHRLDDRDHWPVYEALHTDGRRLVEELARAEHELAQLDSTTPSTR</sequence>
<keyword evidence="1" id="KW-0472">Membrane</keyword>
<organism evidence="2 3">
    <name type="scientific">Halopolyspora algeriensis</name>
    <dbReference type="NCBI Taxonomy" id="1500506"/>
    <lineage>
        <taxon>Bacteria</taxon>
        <taxon>Bacillati</taxon>
        <taxon>Actinomycetota</taxon>
        <taxon>Actinomycetes</taxon>
        <taxon>Actinomycetes incertae sedis</taxon>
        <taxon>Halopolyspora</taxon>
    </lineage>
</organism>
<accession>A0A368VTN6</accession>
<feature type="transmembrane region" description="Helical" evidence="1">
    <location>
        <begin position="111"/>
        <end position="128"/>
    </location>
</feature>
<reference evidence="2 3" key="1">
    <citation type="submission" date="2018-07" db="EMBL/GenBank/DDBJ databases">
        <title>Genomic Encyclopedia of Type Strains, Phase III (KMG-III): the genomes of soil and plant-associated and newly described type strains.</title>
        <authorList>
            <person name="Whitman W."/>
        </authorList>
    </citation>
    <scope>NUCLEOTIDE SEQUENCE [LARGE SCALE GENOMIC DNA]</scope>
    <source>
        <strain evidence="2 3">CECT 8575</strain>
    </source>
</reference>
<protein>
    <submittedName>
        <fullName evidence="2">Uncharacterized membrane protein YgaE (UPF0421/DUF939 family)</fullName>
    </submittedName>
</protein>
<dbReference type="OrthoDB" id="4458428at2"/>
<dbReference type="RefSeq" id="WP_114452445.1">
    <property type="nucleotide sequence ID" value="NZ_QPJC01000003.1"/>
</dbReference>
<dbReference type="AlphaFoldDB" id="A0A368VTN6"/>
<dbReference type="Proteomes" id="UP000253495">
    <property type="component" value="Unassembled WGS sequence"/>
</dbReference>
<evidence type="ECO:0000313" key="3">
    <source>
        <dbReference type="Proteomes" id="UP000253495"/>
    </source>
</evidence>
<feature type="transmembrane region" description="Helical" evidence="1">
    <location>
        <begin position="38"/>
        <end position="56"/>
    </location>
</feature>
<name>A0A368VTN6_9ACTN</name>
<feature type="transmembrane region" description="Helical" evidence="1">
    <location>
        <begin position="135"/>
        <end position="152"/>
    </location>
</feature>
<comment type="caution">
    <text evidence="2">The sequence shown here is derived from an EMBL/GenBank/DDBJ whole genome shotgun (WGS) entry which is preliminary data.</text>
</comment>
<gene>
    <name evidence="2" type="ORF">DFQ14_103321</name>
</gene>
<feature type="transmembrane region" description="Helical" evidence="1">
    <location>
        <begin position="158"/>
        <end position="183"/>
    </location>
</feature>
<evidence type="ECO:0000256" key="1">
    <source>
        <dbReference type="SAM" id="Phobius"/>
    </source>
</evidence>
<proteinExistence type="predicted"/>
<dbReference type="EMBL" id="QPJC01000003">
    <property type="protein sequence ID" value="RCW45350.1"/>
    <property type="molecule type" value="Genomic_DNA"/>
</dbReference>
<keyword evidence="1" id="KW-0812">Transmembrane</keyword>